<keyword evidence="1" id="KW-1133">Transmembrane helix</keyword>
<gene>
    <name evidence="2" type="ORF">E0F88_03425</name>
</gene>
<dbReference type="Proteomes" id="UP000294850">
    <property type="component" value="Unassembled WGS sequence"/>
</dbReference>
<evidence type="ECO:0000313" key="3">
    <source>
        <dbReference type="Proteomes" id="UP000294850"/>
    </source>
</evidence>
<feature type="transmembrane region" description="Helical" evidence="1">
    <location>
        <begin position="82"/>
        <end position="102"/>
    </location>
</feature>
<feature type="transmembrane region" description="Helical" evidence="1">
    <location>
        <begin position="56"/>
        <end position="76"/>
    </location>
</feature>
<dbReference type="AlphaFoldDB" id="A0A4R5DVL8"/>
<evidence type="ECO:0000256" key="1">
    <source>
        <dbReference type="SAM" id="Phobius"/>
    </source>
</evidence>
<evidence type="ECO:0000313" key="2">
    <source>
        <dbReference type="EMBL" id="TDE18602.1"/>
    </source>
</evidence>
<name>A0A4R5DVL8_9BACT</name>
<protein>
    <submittedName>
        <fullName evidence="2">Uncharacterized protein</fullName>
    </submittedName>
</protein>
<dbReference type="RefSeq" id="WP_131956665.1">
    <property type="nucleotide sequence ID" value="NZ_SMFL01000001.1"/>
</dbReference>
<sequence length="103" mass="11197">MLALYFIIAGLYLYYSKSKYFPLFLQKLSFPGLNIVAPLLLMIGTAIYISSGGWAGGLLLSLAACMLGFLLIQLFAVLGKTYFYGLVAAVHFLALIELVSYAG</sequence>
<reference evidence="2 3" key="1">
    <citation type="submission" date="2019-03" db="EMBL/GenBank/DDBJ databases">
        <title>Dyadobacter AR-3-6 sp. nov., isolated from arctic soil.</title>
        <authorList>
            <person name="Chaudhary D.K."/>
        </authorList>
    </citation>
    <scope>NUCLEOTIDE SEQUENCE [LARGE SCALE GENOMIC DNA]</scope>
    <source>
        <strain evidence="2 3">AR-3-6</strain>
    </source>
</reference>
<accession>A0A4R5DVL8</accession>
<keyword evidence="3" id="KW-1185">Reference proteome</keyword>
<keyword evidence="1" id="KW-0472">Membrane</keyword>
<dbReference type="OrthoDB" id="965312at2"/>
<comment type="caution">
    <text evidence="2">The sequence shown here is derived from an EMBL/GenBank/DDBJ whole genome shotgun (WGS) entry which is preliminary data.</text>
</comment>
<dbReference type="EMBL" id="SMFL01000001">
    <property type="protein sequence ID" value="TDE18602.1"/>
    <property type="molecule type" value="Genomic_DNA"/>
</dbReference>
<keyword evidence="1" id="KW-0812">Transmembrane</keyword>
<organism evidence="2 3">
    <name type="scientific">Dyadobacter psychrotolerans</name>
    <dbReference type="NCBI Taxonomy" id="2541721"/>
    <lineage>
        <taxon>Bacteria</taxon>
        <taxon>Pseudomonadati</taxon>
        <taxon>Bacteroidota</taxon>
        <taxon>Cytophagia</taxon>
        <taxon>Cytophagales</taxon>
        <taxon>Spirosomataceae</taxon>
        <taxon>Dyadobacter</taxon>
    </lineage>
</organism>
<proteinExistence type="predicted"/>
<feature type="transmembrane region" description="Helical" evidence="1">
    <location>
        <begin position="28"/>
        <end position="49"/>
    </location>
</feature>